<sequence length="651" mass="74558">MHIPEISSIQKQVQQGRFTVALTLCKQLLESRPEDSEALYLAAVCCRYLELYPKAIGFLTQLVQLSPSYGRAYQELGHVYRATGDKQQALENYLLAVKRNPSLHASWQAISELSDKDDEQSTARHNTDYLQGLPKALASVLSFIYEDKLEKAEKLCRHFLLQHPKDTEGMRLLAKIAEKHHVLDDAEFLLETALQLAPDNHWLQFDYINILHHRQKFESAYVQAIQLSERLPQDNACQLTLANQEAAIGKYDEAIERYRALIAKDKSNALLPLLLGHAYKTVGRQQEAIDSYLSAINLNQAFGDPYWSLANLKTFSFPEELIEQMLSVVARAANNIEDLVHLHFALGKAFENRQAYESSFEHYQLGNKIKHGAIKYDSEVMANNFALQKKFFTPTQVSALHGMGEQAQDPIFILGLPRTGSTLVEQILSSHSQIDGTLELPNILAYVQELNGRKFKHTDARYPKILAELSAEEMAHFGQRYLKETRIHRKGAPYFIDKMPNNFRHIGLIKAILPNAKIIDTRRDPLSCCFSVYKQLFAEGQEFSYSFDDIAKYYQGYLDLMAHWHQVYPQQILTLNYESLVASPTETITRLFDYIDLPLEPACLEFYKTKRAVRTASSEQVRQPINQTGVELWKHYEPYLGELKAKLAHRE</sequence>
<feature type="repeat" description="TPR" evidence="2">
    <location>
        <begin position="269"/>
        <end position="302"/>
    </location>
</feature>
<keyword evidence="2" id="KW-0802">TPR repeat</keyword>
<evidence type="ECO:0000313" key="3">
    <source>
        <dbReference type="EMBL" id="WDE05840.1"/>
    </source>
</evidence>
<dbReference type="InterPro" id="IPR026634">
    <property type="entry name" value="TPST-like"/>
</dbReference>
<dbReference type="EMBL" id="CP059733">
    <property type="protein sequence ID" value="WDE05840.1"/>
    <property type="molecule type" value="Genomic_DNA"/>
</dbReference>
<evidence type="ECO:0000313" key="4">
    <source>
        <dbReference type="Proteomes" id="UP000032352"/>
    </source>
</evidence>
<dbReference type="InterPro" id="IPR011990">
    <property type="entry name" value="TPR-like_helical_dom_sf"/>
</dbReference>
<dbReference type="Pfam" id="PF13181">
    <property type="entry name" value="TPR_8"/>
    <property type="match status" value="1"/>
</dbReference>
<dbReference type="Pfam" id="PF13469">
    <property type="entry name" value="Sulfotransfer_3"/>
    <property type="match status" value="1"/>
</dbReference>
<dbReference type="Pfam" id="PF13432">
    <property type="entry name" value="TPR_16"/>
    <property type="match status" value="2"/>
</dbReference>
<dbReference type="Gene3D" id="3.40.50.300">
    <property type="entry name" value="P-loop containing nucleotide triphosphate hydrolases"/>
    <property type="match status" value="1"/>
</dbReference>
<organism evidence="3 4">
    <name type="scientific">Thalassomonas viridans</name>
    <dbReference type="NCBI Taxonomy" id="137584"/>
    <lineage>
        <taxon>Bacteria</taxon>
        <taxon>Pseudomonadati</taxon>
        <taxon>Pseudomonadota</taxon>
        <taxon>Gammaproteobacteria</taxon>
        <taxon>Alteromonadales</taxon>
        <taxon>Colwelliaceae</taxon>
        <taxon>Thalassomonas</taxon>
    </lineage>
</organism>
<dbReference type="RefSeq" id="WP_044836743.1">
    <property type="nucleotide sequence ID" value="NZ_CP059733.1"/>
</dbReference>
<dbReference type="PROSITE" id="PS50005">
    <property type="entry name" value="TPR"/>
    <property type="match status" value="2"/>
</dbReference>
<dbReference type="AlphaFoldDB" id="A0AAE9Z4C5"/>
<dbReference type="KEGG" id="tvd:SG34_002585"/>
<keyword evidence="4" id="KW-1185">Reference proteome</keyword>
<reference evidence="3 4" key="1">
    <citation type="journal article" date="2015" name="Genome Announc.">
        <title>Draft Genome Sequences of Marine Isolates of Thalassomonas viridans and Thalassomonas actiniarum.</title>
        <authorList>
            <person name="Olonade I."/>
            <person name="van Zyl L.J."/>
            <person name="Trindade M."/>
        </authorList>
    </citation>
    <scope>NUCLEOTIDE SEQUENCE [LARGE SCALE GENOMIC DNA]</scope>
    <source>
        <strain evidence="3 4">XOM25</strain>
    </source>
</reference>
<keyword evidence="1" id="KW-0808">Transferase</keyword>
<dbReference type="SUPFAM" id="SSF52540">
    <property type="entry name" value="P-loop containing nucleoside triphosphate hydrolases"/>
    <property type="match status" value="1"/>
</dbReference>
<dbReference type="SUPFAM" id="SSF81901">
    <property type="entry name" value="HCP-like"/>
    <property type="match status" value="1"/>
</dbReference>
<proteinExistence type="predicted"/>
<reference evidence="3 4" key="2">
    <citation type="journal article" date="2022" name="Mar. Drugs">
        <title>Bioassay-Guided Fractionation Leads to the Detection of Cholic Acid Generated by the Rare Thalassomonas sp.</title>
        <authorList>
            <person name="Pheiffer F."/>
            <person name="Schneider Y.K."/>
            <person name="Hansen E.H."/>
            <person name="Andersen J.H."/>
            <person name="Isaksson J."/>
            <person name="Busche T."/>
            <person name="R C."/>
            <person name="Kalinowski J."/>
            <person name="Zyl L.V."/>
            <person name="Trindade M."/>
        </authorList>
    </citation>
    <scope>NUCLEOTIDE SEQUENCE [LARGE SCALE GENOMIC DNA]</scope>
    <source>
        <strain evidence="3 4">XOM25</strain>
    </source>
</reference>
<dbReference type="PANTHER" id="PTHR12788:SF10">
    <property type="entry name" value="PROTEIN-TYROSINE SULFOTRANSFERASE"/>
    <property type="match status" value="1"/>
</dbReference>
<evidence type="ECO:0000256" key="2">
    <source>
        <dbReference type="PROSITE-ProRule" id="PRU00339"/>
    </source>
</evidence>
<name>A0AAE9Z4C5_9GAMM</name>
<dbReference type="PANTHER" id="PTHR12788">
    <property type="entry name" value="PROTEIN-TYROSINE SULFOTRANSFERASE 2"/>
    <property type="match status" value="1"/>
</dbReference>
<dbReference type="GO" id="GO:0008476">
    <property type="term" value="F:protein-tyrosine sulfotransferase activity"/>
    <property type="evidence" value="ECO:0007669"/>
    <property type="project" value="InterPro"/>
</dbReference>
<dbReference type="InterPro" id="IPR019734">
    <property type="entry name" value="TPR_rpt"/>
</dbReference>
<dbReference type="Proteomes" id="UP000032352">
    <property type="component" value="Chromosome"/>
</dbReference>
<protein>
    <submittedName>
        <fullName evidence="3">Sulfotransferase</fullName>
    </submittedName>
</protein>
<gene>
    <name evidence="3" type="ORF">SG34_002585</name>
</gene>
<evidence type="ECO:0000256" key="1">
    <source>
        <dbReference type="ARBA" id="ARBA00022679"/>
    </source>
</evidence>
<dbReference type="SMART" id="SM00028">
    <property type="entry name" value="TPR"/>
    <property type="match status" value="5"/>
</dbReference>
<dbReference type="SUPFAM" id="SSF48452">
    <property type="entry name" value="TPR-like"/>
    <property type="match status" value="1"/>
</dbReference>
<accession>A0AAE9Z4C5</accession>
<dbReference type="InterPro" id="IPR027417">
    <property type="entry name" value="P-loop_NTPase"/>
</dbReference>
<feature type="repeat" description="TPR" evidence="2">
    <location>
        <begin position="70"/>
        <end position="103"/>
    </location>
</feature>
<dbReference type="Gene3D" id="1.25.40.10">
    <property type="entry name" value="Tetratricopeptide repeat domain"/>
    <property type="match status" value="2"/>
</dbReference>